<dbReference type="InterPro" id="IPR017746">
    <property type="entry name" value="Cellulose_synthase_operon_BcsQ"/>
</dbReference>
<dbReference type="PANTHER" id="PTHR43384:SF11">
    <property type="entry name" value="SEPTUM SITE DETERMINING PROTEIN"/>
    <property type="match status" value="1"/>
</dbReference>
<protein>
    <submittedName>
        <fullName evidence="1">Unannotated protein</fullName>
    </submittedName>
</protein>
<name>A0A6J7EHM9_9ZZZZ</name>
<evidence type="ECO:0000313" key="1">
    <source>
        <dbReference type="EMBL" id="CAB4880604.1"/>
    </source>
</evidence>
<dbReference type="Gene3D" id="3.40.50.300">
    <property type="entry name" value="P-loop containing nucleotide triphosphate hydrolases"/>
    <property type="match status" value="1"/>
</dbReference>
<dbReference type="SUPFAM" id="SSF52540">
    <property type="entry name" value="P-loop containing nucleoside triphosphate hydrolases"/>
    <property type="match status" value="1"/>
</dbReference>
<organism evidence="1">
    <name type="scientific">freshwater metagenome</name>
    <dbReference type="NCBI Taxonomy" id="449393"/>
    <lineage>
        <taxon>unclassified sequences</taxon>
        <taxon>metagenomes</taxon>
        <taxon>ecological metagenomes</taxon>
    </lineage>
</organism>
<dbReference type="GO" id="GO:0016887">
    <property type="term" value="F:ATP hydrolysis activity"/>
    <property type="evidence" value="ECO:0007669"/>
    <property type="project" value="TreeGrafter"/>
</dbReference>
<dbReference type="EMBL" id="CAFBLM010000091">
    <property type="protein sequence ID" value="CAB4880604.1"/>
    <property type="molecule type" value="Genomic_DNA"/>
</dbReference>
<sequence length="238" mass="24756">MNTDPAKRAHVIGVIGARGGAGASVLCAALALSCQERGLVTALVDADELGGGIDLILGAEHSSGVSWSELAMVEGHIPGDALLQAMATSNGVKFLSAARDQSTSMSADVLVRTIECLIEVTETVVVDLPRQSVPLVRMILPQLDQLLLVVPGEVRAVASAVQILARLDQARSKTTAVYRCLGELSEPDVSRALGIPVAGKIREDRATATAIDRGDGLSASLGPWNKVCQSLTSARWAA</sequence>
<dbReference type="InterPro" id="IPR050625">
    <property type="entry name" value="ParA/MinD_ATPase"/>
</dbReference>
<gene>
    <name evidence="1" type="ORF">UFOPK3401_01412</name>
</gene>
<dbReference type="PANTHER" id="PTHR43384">
    <property type="entry name" value="SEPTUM SITE-DETERMINING PROTEIN MIND HOMOLOG, CHLOROPLASTIC-RELATED"/>
    <property type="match status" value="1"/>
</dbReference>
<dbReference type="InterPro" id="IPR022521">
    <property type="entry name" value="Rv3660c"/>
</dbReference>
<dbReference type="NCBIfam" id="TIGR03815">
    <property type="entry name" value="CpaE_hom_Actino"/>
    <property type="match status" value="1"/>
</dbReference>
<dbReference type="GO" id="GO:0009898">
    <property type="term" value="C:cytoplasmic side of plasma membrane"/>
    <property type="evidence" value="ECO:0007669"/>
    <property type="project" value="TreeGrafter"/>
</dbReference>
<accession>A0A6J7EHM9</accession>
<dbReference type="GO" id="GO:0005829">
    <property type="term" value="C:cytosol"/>
    <property type="evidence" value="ECO:0007669"/>
    <property type="project" value="TreeGrafter"/>
</dbReference>
<dbReference type="GO" id="GO:0005524">
    <property type="term" value="F:ATP binding"/>
    <property type="evidence" value="ECO:0007669"/>
    <property type="project" value="TreeGrafter"/>
</dbReference>
<dbReference type="PROSITE" id="PS51257">
    <property type="entry name" value="PROKAR_LIPOPROTEIN"/>
    <property type="match status" value="1"/>
</dbReference>
<dbReference type="InterPro" id="IPR027417">
    <property type="entry name" value="P-loop_NTPase"/>
</dbReference>
<dbReference type="AlphaFoldDB" id="A0A6J7EHM9"/>
<dbReference type="GO" id="GO:0051782">
    <property type="term" value="P:negative regulation of cell division"/>
    <property type="evidence" value="ECO:0007669"/>
    <property type="project" value="TreeGrafter"/>
</dbReference>
<proteinExistence type="predicted"/>
<reference evidence="1" key="1">
    <citation type="submission" date="2020-05" db="EMBL/GenBank/DDBJ databases">
        <authorList>
            <person name="Chiriac C."/>
            <person name="Salcher M."/>
            <person name="Ghai R."/>
            <person name="Kavagutti S V."/>
        </authorList>
    </citation>
    <scope>NUCLEOTIDE SEQUENCE</scope>
</reference>
<dbReference type="Pfam" id="PF06564">
    <property type="entry name" value="CBP_BcsQ"/>
    <property type="match status" value="1"/>
</dbReference>